<gene>
    <name evidence="1" type="ORF">ERS007720_04829</name>
    <name evidence="2" type="ORF">ERS007739_02971</name>
</gene>
<evidence type="ECO:0000313" key="2">
    <source>
        <dbReference type="EMBL" id="COY68656.1"/>
    </source>
</evidence>
<dbReference type="AlphaFoldDB" id="A0A655JT07"/>
<reference evidence="3 4" key="2">
    <citation type="submission" date="2015-03" db="EMBL/GenBank/DDBJ databases">
        <authorList>
            <consortium name="Pathogen Informatics"/>
        </authorList>
    </citation>
    <scope>NUCLEOTIDE SEQUENCE [LARGE SCALE GENOMIC DNA]</scope>
    <source>
        <strain evidence="1 4">M09401471</strain>
        <strain evidence="3">N09902308</strain>
    </source>
</reference>
<organism evidence="1 4">
    <name type="scientific">Mycobacterium tuberculosis</name>
    <dbReference type="NCBI Taxonomy" id="1773"/>
    <lineage>
        <taxon>Bacteria</taxon>
        <taxon>Bacillati</taxon>
        <taxon>Actinomycetota</taxon>
        <taxon>Actinomycetes</taxon>
        <taxon>Mycobacteriales</taxon>
        <taxon>Mycobacteriaceae</taxon>
        <taxon>Mycobacterium</taxon>
        <taxon>Mycobacterium tuberculosis complex</taxon>
    </lineage>
</organism>
<protein>
    <submittedName>
        <fullName evidence="1">Uncharacterized protein</fullName>
    </submittedName>
</protein>
<name>A0A655JT07_MYCTX</name>
<evidence type="ECO:0000313" key="4">
    <source>
        <dbReference type="Proteomes" id="UP000044938"/>
    </source>
</evidence>
<evidence type="ECO:0000313" key="1">
    <source>
        <dbReference type="EMBL" id="COX72341.1"/>
    </source>
</evidence>
<reference evidence="2" key="1">
    <citation type="submission" date="2015-03" db="EMBL/GenBank/DDBJ databases">
        <authorList>
            <consortium name="Pathogen Informatics"/>
            <person name="Murphy D."/>
        </authorList>
    </citation>
    <scope>NUCLEOTIDE SEQUENCE</scope>
    <source>
        <strain evidence="2">N09902308</strain>
    </source>
</reference>
<dbReference type="EMBL" id="CSBK01001454">
    <property type="protein sequence ID" value="COY68656.1"/>
    <property type="molecule type" value="Genomic_DNA"/>
</dbReference>
<proteinExistence type="predicted"/>
<dbReference type="EMBL" id="CSAJ01001199">
    <property type="protein sequence ID" value="COX72341.1"/>
    <property type="molecule type" value="Genomic_DNA"/>
</dbReference>
<dbReference type="Proteomes" id="UP000039021">
    <property type="component" value="Unassembled WGS sequence"/>
</dbReference>
<accession>A0A655JT07</accession>
<evidence type="ECO:0000313" key="3">
    <source>
        <dbReference type="Proteomes" id="UP000039021"/>
    </source>
</evidence>
<sequence>MHVEVAHEGVDVRQDAQRELRRVGDAVVLGRVNVCRVGTIRRGCAIERHVQERDVEAGEARQQPADGIVATTNHDEGDIVRIRRTHRHQRIDVVVDDRGALRVAERNDLVVEGQLVVDGGIQQRHAFGDGLVERQIAEVGGNRPELLGREQALRDSTREEGLDESLVDVCHVLGVG</sequence>
<dbReference type="Proteomes" id="UP000044938">
    <property type="component" value="Unassembled WGS sequence"/>
</dbReference>